<keyword evidence="1" id="KW-0285">Flavoprotein</keyword>
<dbReference type="EMBL" id="JACIFF010000009">
    <property type="protein sequence ID" value="MBB4080702.1"/>
    <property type="molecule type" value="Genomic_DNA"/>
</dbReference>
<gene>
    <name evidence="4" type="ORF">GGR28_003337</name>
</gene>
<dbReference type="InterPro" id="IPR005025">
    <property type="entry name" value="FMN_Rdtase-like_dom"/>
</dbReference>
<evidence type="ECO:0000313" key="4">
    <source>
        <dbReference type="EMBL" id="MBB4080702.1"/>
    </source>
</evidence>
<keyword evidence="2" id="KW-0288">FMN</keyword>
<reference evidence="4 5" key="1">
    <citation type="submission" date="2020-08" db="EMBL/GenBank/DDBJ databases">
        <title>Genomic Encyclopedia of Type Strains, Phase IV (KMG-IV): sequencing the most valuable type-strain genomes for metagenomic binning, comparative biology and taxonomic classification.</title>
        <authorList>
            <person name="Goeker M."/>
        </authorList>
    </citation>
    <scope>NUCLEOTIDE SEQUENCE [LARGE SCALE GENOMIC DNA]</scope>
    <source>
        <strain evidence="4 5">DSM 105137</strain>
    </source>
</reference>
<accession>A0A840EAF5</accession>
<evidence type="ECO:0000256" key="1">
    <source>
        <dbReference type="ARBA" id="ARBA00022630"/>
    </source>
</evidence>
<dbReference type="InterPro" id="IPR051796">
    <property type="entry name" value="ISF_SsuE-like"/>
</dbReference>
<dbReference type="PANTHER" id="PTHR43278:SF4">
    <property type="entry name" value="NAD(P)H-DEPENDENT FMN-CONTAINING OXIDOREDUCTASE YWQN-RELATED"/>
    <property type="match status" value="1"/>
</dbReference>
<dbReference type="Proteomes" id="UP000576209">
    <property type="component" value="Unassembled WGS sequence"/>
</dbReference>
<dbReference type="SUPFAM" id="SSF52218">
    <property type="entry name" value="Flavoproteins"/>
    <property type="match status" value="1"/>
</dbReference>
<dbReference type="Pfam" id="PF03358">
    <property type="entry name" value="FMN_red"/>
    <property type="match status" value="1"/>
</dbReference>
<evidence type="ECO:0000256" key="2">
    <source>
        <dbReference type="ARBA" id="ARBA00022643"/>
    </source>
</evidence>
<sequence length="159" mass="18054">MSSTLIIIGSARGDGNTADAAQQLSDQMGGKLLDLLEYSVAPYDYGHDYPPEDAFLALVRRIVTYDRVILASPVYWYSMSGGMKDFLDRFTDLLTYHKDLGRRLRGKEMAVLSCSGEERANDGFYESFRLSAEYLGMQYGPEYHGWVRGSRILLRERND</sequence>
<dbReference type="AlphaFoldDB" id="A0A840EAF5"/>
<evidence type="ECO:0000259" key="3">
    <source>
        <dbReference type="Pfam" id="PF03358"/>
    </source>
</evidence>
<name>A0A840EAF5_9BACT</name>
<proteinExistence type="predicted"/>
<dbReference type="Gene3D" id="3.40.50.360">
    <property type="match status" value="1"/>
</dbReference>
<dbReference type="GO" id="GO:0016491">
    <property type="term" value="F:oxidoreductase activity"/>
    <property type="evidence" value="ECO:0007669"/>
    <property type="project" value="InterPro"/>
</dbReference>
<evidence type="ECO:0000313" key="5">
    <source>
        <dbReference type="Proteomes" id="UP000576209"/>
    </source>
</evidence>
<comment type="caution">
    <text evidence="4">The sequence shown here is derived from an EMBL/GenBank/DDBJ whole genome shotgun (WGS) entry which is preliminary data.</text>
</comment>
<feature type="domain" description="NADPH-dependent FMN reductase-like" evidence="3">
    <location>
        <begin position="5"/>
        <end position="142"/>
    </location>
</feature>
<protein>
    <submittedName>
        <fullName evidence="4">NAD(P)H-dependent FMN reductase</fullName>
    </submittedName>
</protein>
<dbReference type="InterPro" id="IPR029039">
    <property type="entry name" value="Flavoprotein-like_sf"/>
</dbReference>
<organism evidence="4 5">
    <name type="scientific">Neolewinella aquimaris</name>
    <dbReference type="NCBI Taxonomy" id="1835722"/>
    <lineage>
        <taxon>Bacteria</taxon>
        <taxon>Pseudomonadati</taxon>
        <taxon>Bacteroidota</taxon>
        <taxon>Saprospiria</taxon>
        <taxon>Saprospirales</taxon>
        <taxon>Lewinellaceae</taxon>
        <taxon>Neolewinella</taxon>
    </lineage>
</organism>
<dbReference type="RefSeq" id="WP_183496928.1">
    <property type="nucleotide sequence ID" value="NZ_JACIFF010000009.1"/>
</dbReference>
<dbReference type="PANTHER" id="PTHR43278">
    <property type="entry name" value="NAD(P)H-DEPENDENT FMN-CONTAINING OXIDOREDUCTASE YWQN-RELATED"/>
    <property type="match status" value="1"/>
</dbReference>
<keyword evidence="5" id="KW-1185">Reference proteome</keyword>